<keyword evidence="2" id="KW-1185">Reference proteome</keyword>
<evidence type="ECO:0000313" key="2">
    <source>
        <dbReference type="Proteomes" id="UP000708208"/>
    </source>
</evidence>
<gene>
    <name evidence="1" type="ORF">AFUS01_LOCUS25065</name>
</gene>
<dbReference type="EMBL" id="CAJVCH010319316">
    <property type="protein sequence ID" value="CAG7786500.1"/>
    <property type="molecule type" value="Genomic_DNA"/>
</dbReference>
<sequence length="72" mass="8609">MFTFFLFGKKVVTSMPGQILKLKHLIRIPTMELLPDIVNVLSRRELELLKPTLSYSRKYKKNTYRVLRYYGD</sequence>
<proteinExistence type="predicted"/>
<reference evidence="1" key="1">
    <citation type="submission" date="2021-06" db="EMBL/GenBank/DDBJ databases">
        <authorList>
            <person name="Hodson N. C."/>
            <person name="Mongue J. A."/>
            <person name="Jaron S. K."/>
        </authorList>
    </citation>
    <scope>NUCLEOTIDE SEQUENCE</scope>
</reference>
<protein>
    <submittedName>
        <fullName evidence="1">Uncharacterized protein</fullName>
    </submittedName>
</protein>
<accession>A0A8J2KH21</accession>
<evidence type="ECO:0000313" key="1">
    <source>
        <dbReference type="EMBL" id="CAG7786500.1"/>
    </source>
</evidence>
<dbReference type="Proteomes" id="UP000708208">
    <property type="component" value="Unassembled WGS sequence"/>
</dbReference>
<organism evidence="1 2">
    <name type="scientific">Allacma fusca</name>
    <dbReference type="NCBI Taxonomy" id="39272"/>
    <lineage>
        <taxon>Eukaryota</taxon>
        <taxon>Metazoa</taxon>
        <taxon>Ecdysozoa</taxon>
        <taxon>Arthropoda</taxon>
        <taxon>Hexapoda</taxon>
        <taxon>Collembola</taxon>
        <taxon>Symphypleona</taxon>
        <taxon>Sminthuridae</taxon>
        <taxon>Allacma</taxon>
    </lineage>
</organism>
<name>A0A8J2KH21_9HEXA</name>
<dbReference type="AlphaFoldDB" id="A0A8J2KH21"/>
<comment type="caution">
    <text evidence="1">The sequence shown here is derived from an EMBL/GenBank/DDBJ whole genome shotgun (WGS) entry which is preliminary data.</text>
</comment>